<reference evidence="2" key="1">
    <citation type="submission" date="2016-03" db="EMBL/GenBank/DDBJ databases">
        <authorList>
            <person name="Ploux O."/>
        </authorList>
    </citation>
    <scope>NUCLEOTIDE SEQUENCE [LARGE SCALE GENOMIC DNA]</scope>
</reference>
<dbReference type="GeneID" id="28800634"/>
<evidence type="ECO:0000313" key="2">
    <source>
        <dbReference type="Proteomes" id="UP000204609"/>
    </source>
</evidence>
<gene>
    <name evidence="1" type="primary">19</name>
    <name evidence="1" type="ORF">PBI_ONEUP_19</name>
</gene>
<keyword evidence="2" id="KW-1185">Reference proteome</keyword>
<protein>
    <submittedName>
        <fullName evidence="1">Uncharacterized protein</fullName>
    </submittedName>
</protein>
<proteinExistence type="predicted"/>
<dbReference type="EMBL" id="KU998245">
    <property type="protein sequence ID" value="ANA86356.1"/>
    <property type="molecule type" value="Genomic_DNA"/>
</dbReference>
<accession>A0A160DEL2</accession>
<dbReference type="KEGG" id="vg:28800634"/>
<sequence>MPGPCSAPNGDVTLMSMVKDHCPHHGAKLGECAKNARRGEDCPRRVTKRQFLQRIGKLDTGKTRNQRRN</sequence>
<dbReference type="OrthoDB" id="34846at10239"/>
<dbReference type="Proteomes" id="UP000204609">
    <property type="component" value="Segment"/>
</dbReference>
<evidence type="ECO:0000313" key="1">
    <source>
        <dbReference type="EMBL" id="ANA86356.1"/>
    </source>
</evidence>
<organism evidence="1 2">
    <name type="scientific">Gordonia phage OneUp</name>
    <dbReference type="NCBI Taxonomy" id="1838074"/>
    <lineage>
        <taxon>Viruses</taxon>
        <taxon>Duplodnaviria</taxon>
        <taxon>Heunggongvirae</taxon>
        <taxon>Uroviricota</taxon>
        <taxon>Caudoviricetes</taxon>
        <taxon>Oneupvirus</taxon>
        <taxon>Oneupvirus oneup</taxon>
    </lineage>
</organism>
<name>A0A160DEL2_9CAUD</name>
<dbReference type="RefSeq" id="YP_009274438.1">
    <property type="nucleotide sequence ID" value="NC_030917.1"/>
</dbReference>